<protein>
    <submittedName>
        <fullName evidence="1">Uncharacterized protein</fullName>
    </submittedName>
</protein>
<gene>
    <name evidence="1" type="ORF">PoB_005783400</name>
</gene>
<name>A0AAV4CJK7_9GAST</name>
<keyword evidence="2" id="KW-1185">Reference proteome</keyword>
<reference evidence="1 2" key="1">
    <citation type="journal article" date="2021" name="Elife">
        <title>Chloroplast acquisition without the gene transfer in kleptoplastic sea slugs, Plakobranchus ocellatus.</title>
        <authorList>
            <person name="Maeda T."/>
            <person name="Takahashi S."/>
            <person name="Yoshida T."/>
            <person name="Shimamura S."/>
            <person name="Takaki Y."/>
            <person name="Nagai Y."/>
            <person name="Toyoda A."/>
            <person name="Suzuki Y."/>
            <person name="Arimoto A."/>
            <person name="Ishii H."/>
            <person name="Satoh N."/>
            <person name="Nishiyama T."/>
            <person name="Hasebe M."/>
            <person name="Maruyama T."/>
            <person name="Minagawa J."/>
            <person name="Obokata J."/>
            <person name="Shigenobu S."/>
        </authorList>
    </citation>
    <scope>NUCLEOTIDE SEQUENCE [LARGE SCALE GENOMIC DNA]</scope>
</reference>
<dbReference type="AlphaFoldDB" id="A0AAV4CJK7"/>
<evidence type="ECO:0000313" key="1">
    <source>
        <dbReference type="EMBL" id="GFO31329.1"/>
    </source>
</evidence>
<proteinExistence type="predicted"/>
<organism evidence="1 2">
    <name type="scientific">Plakobranchus ocellatus</name>
    <dbReference type="NCBI Taxonomy" id="259542"/>
    <lineage>
        <taxon>Eukaryota</taxon>
        <taxon>Metazoa</taxon>
        <taxon>Spiralia</taxon>
        <taxon>Lophotrochozoa</taxon>
        <taxon>Mollusca</taxon>
        <taxon>Gastropoda</taxon>
        <taxon>Heterobranchia</taxon>
        <taxon>Euthyneura</taxon>
        <taxon>Panpulmonata</taxon>
        <taxon>Sacoglossa</taxon>
        <taxon>Placobranchoidea</taxon>
        <taxon>Plakobranchidae</taxon>
        <taxon>Plakobranchus</taxon>
    </lineage>
</organism>
<comment type="caution">
    <text evidence="1">The sequence shown here is derived from an EMBL/GenBank/DDBJ whole genome shotgun (WGS) entry which is preliminary data.</text>
</comment>
<sequence>MPEPDPGLTAFYSGFHGLSKAPGLFNPSASDMTKQIVFLLVPKITFNNCYNNVHAVAVYPGVFLEGTTSDSRQTQKECADDCYLIGSDIFVLHELSSVIQ</sequence>
<dbReference type="Proteomes" id="UP000735302">
    <property type="component" value="Unassembled WGS sequence"/>
</dbReference>
<accession>A0AAV4CJK7</accession>
<dbReference type="EMBL" id="BLXT01006392">
    <property type="protein sequence ID" value="GFO31329.1"/>
    <property type="molecule type" value="Genomic_DNA"/>
</dbReference>
<evidence type="ECO:0000313" key="2">
    <source>
        <dbReference type="Proteomes" id="UP000735302"/>
    </source>
</evidence>